<keyword evidence="2" id="KW-1185">Reference proteome</keyword>
<dbReference type="EMBL" id="JAIWYP010000009">
    <property type="protein sequence ID" value="KAH3771375.1"/>
    <property type="molecule type" value="Genomic_DNA"/>
</dbReference>
<evidence type="ECO:0000313" key="2">
    <source>
        <dbReference type="Proteomes" id="UP000828390"/>
    </source>
</evidence>
<dbReference type="Proteomes" id="UP000828390">
    <property type="component" value="Unassembled WGS sequence"/>
</dbReference>
<evidence type="ECO:0000313" key="1">
    <source>
        <dbReference type="EMBL" id="KAH3771375.1"/>
    </source>
</evidence>
<gene>
    <name evidence="1" type="ORF">DPMN_172691</name>
</gene>
<name>A0A9D4E3N3_DREPO</name>
<sequence>MLVHVVWTYQWAQRQRLFWYTSSGLTNEHNDNGYVGTRRLDLPMGTTTTAMLVHVVWTYQLYAT</sequence>
<dbReference type="AlphaFoldDB" id="A0A9D4E3N3"/>
<reference evidence="1" key="2">
    <citation type="submission" date="2020-11" db="EMBL/GenBank/DDBJ databases">
        <authorList>
            <person name="McCartney M.A."/>
            <person name="Auch B."/>
            <person name="Kono T."/>
            <person name="Mallez S."/>
            <person name="Becker A."/>
            <person name="Gohl D.M."/>
            <person name="Silverstein K.A.T."/>
            <person name="Koren S."/>
            <person name="Bechman K.B."/>
            <person name="Herman A."/>
            <person name="Abrahante J.E."/>
            <person name="Garbe J."/>
        </authorList>
    </citation>
    <scope>NUCLEOTIDE SEQUENCE</scope>
    <source>
        <strain evidence="1">Duluth1</strain>
        <tissue evidence="1">Whole animal</tissue>
    </source>
</reference>
<protein>
    <submittedName>
        <fullName evidence="1">Uncharacterized protein</fullName>
    </submittedName>
</protein>
<comment type="caution">
    <text evidence="1">The sequence shown here is derived from an EMBL/GenBank/DDBJ whole genome shotgun (WGS) entry which is preliminary data.</text>
</comment>
<reference evidence="1" key="1">
    <citation type="journal article" date="2019" name="bioRxiv">
        <title>The Genome of the Zebra Mussel, Dreissena polymorpha: A Resource for Invasive Species Research.</title>
        <authorList>
            <person name="McCartney M.A."/>
            <person name="Auch B."/>
            <person name="Kono T."/>
            <person name="Mallez S."/>
            <person name="Zhang Y."/>
            <person name="Obille A."/>
            <person name="Becker A."/>
            <person name="Abrahante J.E."/>
            <person name="Garbe J."/>
            <person name="Badalamenti J.P."/>
            <person name="Herman A."/>
            <person name="Mangelson H."/>
            <person name="Liachko I."/>
            <person name="Sullivan S."/>
            <person name="Sone E.D."/>
            <person name="Koren S."/>
            <person name="Silverstein K.A.T."/>
            <person name="Beckman K.B."/>
            <person name="Gohl D.M."/>
        </authorList>
    </citation>
    <scope>NUCLEOTIDE SEQUENCE</scope>
    <source>
        <strain evidence="1">Duluth1</strain>
        <tissue evidence="1">Whole animal</tissue>
    </source>
</reference>
<accession>A0A9D4E3N3</accession>
<proteinExistence type="predicted"/>
<organism evidence="1 2">
    <name type="scientific">Dreissena polymorpha</name>
    <name type="common">Zebra mussel</name>
    <name type="synonym">Mytilus polymorpha</name>
    <dbReference type="NCBI Taxonomy" id="45954"/>
    <lineage>
        <taxon>Eukaryota</taxon>
        <taxon>Metazoa</taxon>
        <taxon>Spiralia</taxon>
        <taxon>Lophotrochozoa</taxon>
        <taxon>Mollusca</taxon>
        <taxon>Bivalvia</taxon>
        <taxon>Autobranchia</taxon>
        <taxon>Heteroconchia</taxon>
        <taxon>Euheterodonta</taxon>
        <taxon>Imparidentia</taxon>
        <taxon>Neoheterodontei</taxon>
        <taxon>Myida</taxon>
        <taxon>Dreissenoidea</taxon>
        <taxon>Dreissenidae</taxon>
        <taxon>Dreissena</taxon>
    </lineage>
</organism>